<accession>A0AAV9PNS3</accession>
<reference evidence="2 3" key="1">
    <citation type="submission" date="2023-08" db="EMBL/GenBank/DDBJ databases">
        <title>Black Yeasts Isolated from many extreme environments.</title>
        <authorList>
            <person name="Coleine C."/>
            <person name="Stajich J.E."/>
            <person name="Selbmann L."/>
        </authorList>
    </citation>
    <scope>NUCLEOTIDE SEQUENCE [LARGE SCALE GENOMIC DNA]</scope>
    <source>
        <strain evidence="2 3">CCFEE 5935</strain>
    </source>
</reference>
<dbReference type="PANTHER" id="PTHR47534">
    <property type="entry name" value="YALI0E05731P"/>
    <property type="match status" value="1"/>
</dbReference>
<gene>
    <name evidence="2" type="ORF">LTR77_001464</name>
</gene>
<protein>
    <submittedName>
        <fullName evidence="2">Uncharacterized protein</fullName>
    </submittedName>
</protein>
<dbReference type="Gene3D" id="3.40.50.720">
    <property type="entry name" value="NAD(P)-binding Rossmann-like Domain"/>
    <property type="match status" value="1"/>
</dbReference>
<name>A0AAV9PNS3_9PEZI</name>
<dbReference type="Proteomes" id="UP001337655">
    <property type="component" value="Unassembled WGS sequence"/>
</dbReference>
<comment type="caution">
    <text evidence="2">The sequence shown here is derived from an EMBL/GenBank/DDBJ whole genome shotgun (WGS) entry which is preliminary data.</text>
</comment>
<dbReference type="RefSeq" id="XP_064663053.1">
    <property type="nucleotide sequence ID" value="XM_064798726.1"/>
</dbReference>
<evidence type="ECO:0000313" key="2">
    <source>
        <dbReference type="EMBL" id="KAK5174384.1"/>
    </source>
</evidence>
<dbReference type="GeneID" id="89922812"/>
<dbReference type="InterPro" id="IPR052228">
    <property type="entry name" value="Sec_Metab_Biosynth_Oxidored"/>
</dbReference>
<keyword evidence="3" id="KW-1185">Reference proteome</keyword>
<dbReference type="GO" id="GO:0016491">
    <property type="term" value="F:oxidoreductase activity"/>
    <property type="evidence" value="ECO:0007669"/>
    <property type="project" value="UniProtKB-KW"/>
</dbReference>
<dbReference type="InterPro" id="IPR036291">
    <property type="entry name" value="NAD(P)-bd_dom_sf"/>
</dbReference>
<keyword evidence="1" id="KW-0560">Oxidoreductase</keyword>
<organism evidence="2 3">
    <name type="scientific">Saxophila tyrrhenica</name>
    <dbReference type="NCBI Taxonomy" id="1690608"/>
    <lineage>
        <taxon>Eukaryota</taxon>
        <taxon>Fungi</taxon>
        <taxon>Dikarya</taxon>
        <taxon>Ascomycota</taxon>
        <taxon>Pezizomycotina</taxon>
        <taxon>Dothideomycetes</taxon>
        <taxon>Dothideomycetidae</taxon>
        <taxon>Mycosphaerellales</taxon>
        <taxon>Extremaceae</taxon>
        <taxon>Saxophila</taxon>
    </lineage>
</organism>
<dbReference type="AlphaFoldDB" id="A0AAV9PNS3"/>
<dbReference type="PANTHER" id="PTHR47534:SF3">
    <property type="entry name" value="ALCOHOL DEHYDROGENASE-LIKE C-TERMINAL DOMAIN-CONTAINING PROTEIN"/>
    <property type="match status" value="1"/>
</dbReference>
<sequence>MVRLETARAANDRLVSKHPLVAVFVGATTGIGEYSLRCLAETASKATQGRGLRIYLVGRNATAADKILGDCRKLCPEGEFQFVKGGNLALMQDVDAACEDIEKRESAKPGARVDTLVQSQAVLKLEGPREETKEGLDSSMSLLYYSRVRFITKLLPLLRASKFPPGARCISIYAGGLENKKQFYPADFSLRQPEHFSFAKVRSQTVYMKTLLFEKLAQENEGKLACVHMYPGLVITPNFYADSHPWWFKLVWVCVAPLAKIYATSAEEIGQRVLYLATERYPAQSLGADRKDVASSSNGVLGGGAYSVKADGDTNDLSAAYAGFDKEDMREKVWDHTMQVFRNAENTK</sequence>
<evidence type="ECO:0000313" key="3">
    <source>
        <dbReference type="Proteomes" id="UP001337655"/>
    </source>
</evidence>
<dbReference type="SUPFAM" id="SSF51735">
    <property type="entry name" value="NAD(P)-binding Rossmann-fold domains"/>
    <property type="match status" value="1"/>
</dbReference>
<evidence type="ECO:0000256" key="1">
    <source>
        <dbReference type="ARBA" id="ARBA00023002"/>
    </source>
</evidence>
<proteinExistence type="predicted"/>
<dbReference type="EMBL" id="JAVRRT010000002">
    <property type="protein sequence ID" value="KAK5174384.1"/>
    <property type="molecule type" value="Genomic_DNA"/>
</dbReference>